<dbReference type="AlphaFoldDB" id="A0AA37SAB4"/>
<dbReference type="InterPro" id="IPR000223">
    <property type="entry name" value="Pept_S26A_signal_pept_1"/>
</dbReference>
<gene>
    <name evidence="11" type="primary">lepB</name>
    <name evidence="11" type="ORF">GCM10007876_16840</name>
</gene>
<comment type="subcellular location">
    <subcellularLocation>
        <location evidence="9">Membrane</location>
        <topology evidence="9">Multi-pass membrane protein</topology>
    </subcellularLocation>
</comment>
<reference evidence="11" key="2">
    <citation type="submission" date="2023-01" db="EMBL/GenBank/DDBJ databases">
        <title>Draft genome sequence of Litoribrevibacter albus strain NBRC 110071.</title>
        <authorList>
            <person name="Sun Q."/>
            <person name="Mori K."/>
        </authorList>
    </citation>
    <scope>NUCLEOTIDE SEQUENCE</scope>
    <source>
        <strain evidence="11">NBRC 110071</strain>
    </source>
</reference>
<feature type="transmembrane region" description="Helical" evidence="8">
    <location>
        <begin position="6"/>
        <end position="30"/>
    </location>
</feature>
<dbReference type="SUPFAM" id="SSF51306">
    <property type="entry name" value="LexA/Signal peptidase"/>
    <property type="match status" value="1"/>
</dbReference>
<dbReference type="NCBIfam" id="TIGR02227">
    <property type="entry name" value="sigpep_I_bact"/>
    <property type="match status" value="1"/>
</dbReference>
<sequence length="279" mass="31985">MTDMDIDFPLVLVVLTFACALGWVFDFLVLRKPRSLQLAQARTDMGLSQDQELSNDQQHILDKIAKEPYLVELSKSFFPVFFVVLVVRSFLVEPFQIPSGSMLPTLKVDDFILVNKFEYGVRLPVAGTKVIPYKDPARGDVMVFKFPNNPKINFIKRVVGLPGDRIRYQDKQLFINNQLIETQLAQAPSLQNRMGRYTEQLGAVSHSIYKANSSARVNKTWVVPEGHYFVMGDNRDNSNDSRFWGFVPDNLVVGKAFAVWMHWESIFSLPTFGENRWIE</sequence>
<evidence type="ECO:0000256" key="8">
    <source>
        <dbReference type="RuleBase" id="RU003993"/>
    </source>
</evidence>
<dbReference type="PANTHER" id="PTHR43390:SF1">
    <property type="entry name" value="CHLOROPLAST PROCESSING PEPTIDASE"/>
    <property type="match status" value="1"/>
</dbReference>
<evidence type="ECO:0000256" key="7">
    <source>
        <dbReference type="PIRSR" id="PIRSR600223-1"/>
    </source>
</evidence>
<dbReference type="EMBL" id="BSNM01000011">
    <property type="protein sequence ID" value="GLQ31205.1"/>
    <property type="molecule type" value="Genomic_DNA"/>
</dbReference>
<reference evidence="11" key="1">
    <citation type="journal article" date="2014" name="Int. J. Syst. Evol. Microbiol.">
        <title>Complete genome sequence of Corynebacterium casei LMG S-19264T (=DSM 44701T), isolated from a smear-ripened cheese.</title>
        <authorList>
            <consortium name="US DOE Joint Genome Institute (JGI-PGF)"/>
            <person name="Walter F."/>
            <person name="Albersmeier A."/>
            <person name="Kalinowski J."/>
            <person name="Ruckert C."/>
        </authorList>
    </citation>
    <scope>NUCLEOTIDE SEQUENCE</scope>
    <source>
        <strain evidence="11">NBRC 110071</strain>
    </source>
</reference>
<dbReference type="GO" id="GO:0006465">
    <property type="term" value="P:signal peptide processing"/>
    <property type="evidence" value="ECO:0007669"/>
    <property type="project" value="InterPro"/>
</dbReference>
<dbReference type="InterPro" id="IPR019757">
    <property type="entry name" value="Pept_S26A_signal_pept_1_Lys-AS"/>
</dbReference>
<keyword evidence="6 8" id="KW-0378">Hydrolase</keyword>
<dbReference type="PROSITE" id="PS00501">
    <property type="entry name" value="SPASE_I_1"/>
    <property type="match status" value="1"/>
</dbReference>
<dbReference type="GO" id="GO:0009003">
    <property type="term" value="F:signal peptidase activity"/>
    <property type="evidence" value="ECO:0007669"/>
    <property type="project" value="UniProtKB-EC"/>
</dbReference>
<dbReference type="CDD" id="cd06530">
    <property type="entry name" value="S26_SPase_I"/>
    <property type="match status" value="1"/>
</dbReference>
<proteinExistence type="inferred from homology"/>
<feature type="active site" evidence="7">
    <location>
        <position position="156"/>
    </location>
</feature>
<dbReference type="InterPro" id="IPR019533">
    <property type="entry name" value="Peptidase_S26"/>
</dbReference>
<evidence type="ECO:0000256" key="5">
    <source>
        <dbReference type="ARBA" id="ARBA00022670"/>
    </source>
</evidence>
<keyword evidence="8" id="KW-0472">Membrane</keyword>
<dbReference type="InterPro" id="IPR036286">
    <property type="entry name" value="LexA/Signal_pep-like_sf"/>
</dbReference>
<evidence type="ECO:0000259" key="10">
    <source>
        <dbReference type="Pfam" id="PF10502"/>
    </source>
</evidence>
<dbReference type="GO" id="GO:0004252">
    <property type="term" value="F:serine-type endopeptidase activity"/>
    <property type="evidence" value="ECO:0007669"/>
    <property type="project" value="InterPro"/>
</dbReference>
<evidence type="ECO:0000313" key="12">
    <source>
        <dbReference type="Proteomes" id="UP001161389"/>
    </source>
</evidence>
<dbReference type="Pfam" id="PF10502">
    <property type="entry name" value="Peptidase_S26"/>
    <property type="match status" value="1"/>
</dbReference>
<accession>A0AA37SAB4</accession>
<feature type="active site" evidence="7">
    <location>
        <position position="101"/>
    </location>
</feature>
<keyword evidence="12" id="KW-1185">Reference proteome</keyword>
<dbReference type="PROSITE" id="PS00760">
    <property type="entry name" value="SPASE_I_2"/>
    <property type="match status" value="1"/>
</dbReference>
<feature type="domain" description="Peptidase S26" evidence="10">
    <location>
        <begin position="71"/>
        <end position="260"/>
    </location>
</feature>
<evidence type="ECO:0000256" key="9">
    <source>
        <dbReference type="RuleBase" id="RU362042"/>
    </source>
</evidence>
<keyword evidence="8" id="KW-0812">Transmembrane</keyword>
<evidence type="ECO:0000313" key="11">
    <source>
        <dbReference type="EMBL" id="GLQ31205.1"/>
    </source>
</evidence>
<keyword evidence="8" id="KW-1133">Transmembrane helix</keyword>
<dbReference type="GO" id="GO:0016020">
    <property type="term" value="C:membrane"/>
    <property type="evidence" value="ECO:0007669"/>
    <property type="project" value="UniProtKB-SubCell"/>
</dbReference>
<comment type="catalytic activity">
    <reaction evidence="1 8">
        <text>Cleavage of hydrophobic, N-terminal signal or leader sequences from secreted and periplasmic proteins.</text>
        <dbReference type="EC" id="3.4.21.89"/>
    </reaction>
</comment>
<evidence type="ECO:0000256" key="2">
    <source>
        <dbReference type="ARBA" id="ARBA00009370"/>
    </source>
</evidence>
<evidence type="ECO:0000256" key="1">
    <source>
        <dbReference type="ARBA" id="ARBA00000677"/>
    </source>
</evidence>
<dbReference type="PROSITE" id="PS00761">
    <property type="entry name" value="SPASE_I_3"/>
    <property type="match status" value="1"/>
</dbReference>
<evidence type="ECO:0000256" key="6">
    <source>
        <dbReference type="ARBA" id="ARBA00022801"/>
    </source>
</evidence>
<comment type="similarity">
    <text evidence="2 9">Belongs to the peptidase S26 family.</text>
</comment>
<dbReference type="Proteomes" id="UP001161389">
    <property type="component" value="Unassembled WGS sequence"/>
</dbReference>
<dbReference type="Gene3D" id="2.10.109.10">
    <property type="entry name" value="Umud Fragment, subunit A"/>
    <property type="match status" value="1"/>
</dbReference>
<dbReference type="InterPro" id="IPR019758">
    <property type="entry name" value="Pept_S26A_signal_pept_1_CS"/>
</dbReference>
<name>A0AA37SAB4_9GAMM</name>
<comment type="caution">
    <text evidence="9">Lacks conserved residue(s) required for the propagation of feature annotation.</text>
</comment>
<comment type="caution">
    <text evidence="11">The sequence shown here is derived from an EMBL/GenBank/DDBJ whole genome shotgun (WGS) entry which is preliminary data.</text>
</comment>
<dbReference type="PRINTS" id="PR00727">
    <property type="entry name" value="LEADERPTASE"/>
</dbReference>
<dbReference type="PANTHER" id="PTHR43390">
    <property type="entry name" value="SIGNAL PEPTIDASE I"/>
    <property type="match status" value="1"/>
</dbReference>
<evidence type="ECO:0000256" key="4">
    <source>
        <dbReference type="ARBA" id="ARBA00019232"/>
    </source>
</evidence>
<protein>
    <recommendedName>
        <fullName evidence="4 8">Signal peptidase I</fullName>
        <ecNumber evidence="3 8">3.4.21.89</ecNumber>
    </recommendedName>
</protein>
<organism evidence="11 12">
    <name type="scientific">Litoribrevibacter albus</name>
    <dbReference type="NCBI Taxonomy" id="1473156"/>
    <lineage>
        <taxon>Bacteria</taxon>
        <taxon>Pseudomonadati</taxon>
        <taxon>Pseudomonadota</taxon>
        <taxon>Gammaproteobacteria</taxon>
        <taxon>Oceanospirillales</taxon>
        <taxon>Oceanospirillaceae</taxon>
        <taxon>Litoribrevibacter</taxon>
    </lineage>
</organism>
<dbReference type="InterPro" id="IPR019756">
    <property type="entry name" value="Pept_S26A_signal_pept_1_Ser-AS"/>
</dbReference>
<keyword evidence="5 8" id="KW-0645">Protease</keyword>
<evidence type="ECO:0000256" key="3">
    <source>
        <dbReference type="ARBA" id="ARBA00013208"/>
    </source>
</evidence>
<dbReference type="EC" id="3.4.21.89" evidence="3 8"/>